<proteinExistence type="predicted"/>
<protein>
    <submittedName>
        <fullName evidence="2">Uncharacterized protein</fullName>
    </submittedName>
</protein>
<name>A0ABU6SVA7_9FABA</name>
<feature type="region of interest" description="Disordered" evidence="1">
    <location>
        <begin position="125"/>
        <end position="157"/>
    </location>
</feature>
<reference evidence="2 3" key="1">
    <citation type="journal article" date="2023" name="Plants (Basel)">
        <title>Bridging the Gap: Combining Genomics and Transcriptomics Approaches to Understand Stylosanthes scabra, an Orphan Legume from the Brazilian Caatinga.</title>
        <authorList>
            <person name="Ferreira-Neto J.R.C."/>
            <person name="da Silva M.D."/>
            <person name="Binneck E."/>
            <person name="de Melo N.F."/>
            <person name="da Silva R.H."/>
            <person name="de Melo A.L.T.M."/>
            <person name="Pandolfi V."/>
            <person name="Bustamante F.O."/>
            <person name="Brasileiro-Vidal A.C."/>
            <person name="Benko-Iseppon A.M."/>
        </authorList>
    </citation>
    <scope>NUCLEOTIDE SEQUENCE [LARGE SCALE GENOMIC DNA]</scope>
    <source>
        <tissue evidence="2">Leaves</tissue>
    </source>
</reference>
<dbReference type="EMBL" id="JASCZI010062330">
    <property type="protein sequence ID" value="MED6140376.1"/>
    <property type="molecule type" value="Genomic_DNA"/>
</dbReference>
<feature type="compositionally biased region" description="Basic and acidic residues" evidence="1">
    <location>
        <begin position="143"/>
        <end position="157"/>
    </location>
</feature>
<comment type="caution">
    <text evidence="2">The sequence shown here is derived from an EMBL/GenBank/DDBJ whole genome shotgun (WGS) entry which is preliminary data.</text>
</comment>
<accession>A0ABU6SVA7</accession>
<organism evidence="2 3">
    <name type="scientific">Stylosanthes scabra</name>
    <dbReference type="NCBI Taxonomy" id="79078"/>
    <lineage>
        <taxon>Eukaryota</taxon>
        <taxon>Viridiplantae</taxon>
        <taxon>Streptophyta</taxon>
        <taxon>Embryophyta</taxon>
        <taxon>Tracheophyta</taxon>
        <taxon>Spermatophyta</taxon>
        <taxon>Magnoliopsida</taxon>
        <taxon>eudicotyledons</taxon>
        <taxon>Gunneridae</taxon>
        <taxon>Pentapetalae</taxon>
        <taxon>rosids</taxon>
        <taxon>fabids</taxon>
        <taxon>Fabales</taxon>
        <taxon>Fabaceae</taxon>
        <taxon>Papilionoideae</taxon>
        <taxon>50 kb inversion clade</taxon>
        <taxon>dalbergioids sensu lato</taxon>
        <taxon>Dalbergieae</taxon>
        <taxon>Pterocarpus clade</taxon>
        <taxon>Stylosanthes</taxon>
    </lineage>
</organism>
<gene>
    <name evidence="2" type="ORF">PIB30_092537</name>
</gene>
<evidence type="ECO:0000256" key="1">
    <source>
        <dbReference type="SAM" id="MobiDB-lite"/>
    </source>
</evidence>
<evidence type="ECO:0000313" key="2">
    <source>
        <dbReference type="EMBL" id="MED6140376.1"/>
    </source>
</evidence>
<keyword evidence="3" id="KW-1185">Reference proteome</keyword>
<evidence type="ECO:0000313" key="3">
    <source>
        <dbReference type="Proteomes" id="UP001341840"/>
    </source>
</evidence>
<sequence length="157" mass="16393">MAKVSCPSVLSIVESSLTLLKSLSKSLSGITSRFCLFLEGGLSGLMTKVRPFLGCTRILSLLKDIEKQSRFDRLMQKMKEVEGAGPRSILPCSKAQAAASGASTSVPVAPASTPAASVHLALSSGAVKAKKKPLVSSSGKPFSVEREEGIKEDPSAD</sequence>
<dbReference type="Proteomes" id="UP001341840">
    <property type="component" value="Unassembled WGS sequence"/>
</dbReference>